<name>A0A8H6ETX3_DEKBR</name>
<dbReference type="GeneID" id="64572037"/>
<gene>
    <name evidence="3" type="ORF">BRETT_000111</name>
    <name evidence="2" type="ORF">HII12_002927</name>
</gene>
<evidence type="ECO:0000313" key="4">
    <source>
        <dbReference type="Proteomes" id="UP000568158"/>
    </source>
</evidence>
<sequence length="226" mass="25728">MFTEDTVFPQDRFCIVDQAPIEDNSNSLYCSSECRQKDSNTGLAPVATRGNLITYRTRMHERQPSSSRSISRRLRPIDGSVMVTSNSIDSSSDEEDFVPESTSYEENSNQYSVDIVAPGEELDDVFQFEGVTDTNNVYSSSLPSLMSDLDNGSDTDDFSNEDELASEQNRNSTKYYEWLYDAPKSEKETLSYGFSTYEKKIDSLIIEEKRHSNIAARNYELWLTSH</sequence>
<dbReference type="EMBL" id="JABCYN010000027">
    <property type="protein sequence ID" value="KAF6010221.1"/>
    <property type="molecule type" value="Genomic_DNA"/>
</dbReference>
<reference evidence="2 4" key="1">
    <citation type="journal article" date="2020" name="Appl. Microbiol. Biotechnol.">
        <title>Targeted gene deletion in Brettanomyces bruxellensis with an expression-free CRISPR-Cas9 system.</title>
        <authorList>
            <person name="Varela C."/>
            <person name="Bartel C."/>
            <person name="Onetto C."/>
            <person name="Borneman A."/>
        </authorList>
    </citation>
    <scope>NUCLEOTIDE SEQUENCE [LARGE SCALE GENOMIC DNA]</scope>
    <source>
        <strain evidence="2 4">AWRI1613</strain>
    </source>
</reference>
<dbReference type="Proteomes" id="UP000568158">
    <property type="component" value="Unassembled WGS sequence"/>
</dbReference>
<dbReference type="OrthoDB" id="10311541at2759"/>
<feature type="region of interest" description="Disordered" evidence="1">
    <location>
        <begin position="143"/>
        <end position="168"/>
    </location>
</feature>
<protein>
    <submittedName>
        <fullName evidence="2">Uncharacterized protein</fullName>
    </submittedName>
</protein>
<feature type="region of interest" description="Disordered" evidence="1">
    <location>
        <begin position="83"/>
        <end position="108"/>
    </location>
</feature>
<dbReference type="AlphaFoldDB" id="A0A8H6ETX3"/>
<organism evidence="2 4">
    <name type="scientific">Dekkera bruxellensis</name>
    <name type="common">Brettanomyces custersii</name>
    <dbReference type="NCBI Taxonomy" id="5007"/>
    <lineage>
        <taxon>Eukaryota</taxon>
        <taxon>Fungi</taxon>
        <taxon>Dikarya</taxon>
        <taxon>Ascomycota</taxon>
        <taxon>Saccharomycotina</taxon>
        <taxon>Pichiomycetes</taxon>
        <taxon>Pichiales</taxon>
        <taxon>Pichiaceae</taxon>
        <taxon>Brettanomyces</taxon>
    </lineage>
</organism>
<dbReference type="RefSeq" id="XP_041134879.1">
    <property type="nucleotide sequence ID" value="XM_041278684.1"/>
</dbReference>
<reference evidence="3" key="3">
    <citation type="journal article" name="BMC Genomics">
        <title>New genome assemblies reveal patterns of domestication and adaptation across Brettanomyces (Dekkera) species.</title>
        <authorList>
            <person name="Roach M.J."/>
            <person name="Borneman A.R."/>
        </authorList>
    </citation>
    <scope>NUCLEOTIDE SEQUENCE</scope>
    <source>
        <strain evidence="3">UCD 2041</strain>
    </source>
</reference>
<dbReference type="KEGG" id="bbrx:BRETT_000111"/>
<evidence type="ECO:0000313" key="2">
    <source>
        <dbReference type="EMBL" id="KAF6010221.1"/>
    </source>
</evidence>
<accession>A0A8H6ETX3</accession>
<reference evidence="3" key="2">
    <citation type="submission" date="2020-10" db="EMBL/GenBank/DDBJ databases">
        <authorList>
            <person name="Palmer J.M."/>
        </authorList>
    </citation>
    <scope>NUCLEOTIDE SEQUENCE</scope>
    <source>
        <strain evidence="3">UCD 2041</strain>
    </source>
</reference>
<proteinExistence type="predicted"/>
<evidence type="ECO:0000313" key="3">
    <source>
        <dbReference type="EMBL" id="QOU18385.1"/>
    </source>
</evidence>
<evidence type="ECO:0000256" key="1">
    <source>
        <dbReference type="SAM" id="MobiDB-lite"/>
    </source>
</evidence>
<dbReference type="Proteomes" id="UP000663131">
    <property type="component" value="Chromosome 3"/>
</dbReference>
<feature type="compositionally biased region" description="Acidic residues" evidence="1">
    <location>
        <begin position="151"/>
        <end position="165"/>
    </location>
</feature>
<dbReference type="EMBL" id="CP063131">
    <property type="protein sequence ID" value="QOU18385.1"/>
    <property type="molecule type" value="Genomic_DNA"/>
</dbReference>